<dbReference type="SMART" id="SM00965">
    <property type="entry name" value="STN"/>
    <property type="match status" value="1"/>
</dbReference>
<dbReference type="InterPro" id="IPR036942">
    <property type="entry name" value="Beta-barrel_TonB_sf"/>
</dbReference>
<dbReference type="GO" id="GO:0009279">
    <property type="term" value="C:cell outer membrane"/>
    <property type="evidence" value="ECO:0007669"/>
    <property type="project" value="UniProtKB-SubCell"/>
</dbReference>
<dbReference type="InterPro" id="IPR012910">
    <property type="entry name" value="Plug_dom"/>
</dbReference>
<evidence type="ECO:0000256" key="6">
    <source>
        <dbReference type="ARBA" id="ARBA00023237"/>
    </source>
</evidence>
<dbReference type="Pfam" id="PF07660">
    <property type="entry name" value="STN"/>
    <property type="match status" value="1"/>
</dbReference>
<accession>A0A1Y4IE19</accession>
<reference evidence="11" key="1">
    <citation type="submission" date="2017-04" db="EMBL/GenBank/DDBJ databases">
        <title>Function of individual gut microbiota members based on whole genome sequencing of pure cultures obtained from chicken caecum.</title>
        <authorList>
            <person name="Medvecky M."/>
            <person name="Cejkova D."/>
            <person name="Polansky O."/>
            <person name="Karasova D."/>
            <person name="Kubasova T."/>
            <person name="Cizek A."/>
            <person name="Rychlik I."/>
        </authorList>
    </citation>
    <scope>NUCLEOTIDE SEQUENCE [LARGE SCALE GENOMIC DNA]</scope>
    <source>
        <strain evidence="11">An199</strain>
    </source>
</reference>
<keyword evidence="8" id="KW-0732">Signal</keyword>
<comment type="similarity">
    <text evidence="7">Belongs to the TonB-dependent receptor family.</text>
</comment>
<evidence type="ECO:0000256" key="1">
    <source>
        <dbReference type="ARBA" id="ARBA00004571"/>
    </source>
</evidence>
<dbReference type="Gene3D" id="2.60.40.1120">
    <property type="entry name" value="Carboxypeptidase-like, regulatory domain"/>
    <property type="match status" value="1"/>
</dbReference>
<keyword evidence="3 7" id="KW-1134">Transmembrane beta strand</keyword>
<dbReference type="SUPFAM" id="SSF56935">
    <property type="entry name" value="Porins"/>
    <property type="match status" value="1"/>
</dbReference>
<evidence type="ECO:0000256" key="8">
    <source>
        <dbReference type="SAM" id="SignalP"/>
    </source>
</evidence>
<evidence type="ECO:0000313" key="11">
    <source>
        <dbReference type="Proteomes" id="UP000195950"/>
    </source>
</evidence>
<gene>
    <name evidence="10" type="ORF">B5F32_11560</name>
</gene>
<comment type="caution">
    <text evidence="10">The sequence shown here is derived from an EMBL/GenBank/DDBJ whole genome shotgun (WGS) entry which is preliminary data.</text>
</comment>
<evidence type="ECO:0000313" key="10">
    <source>
        <dbReference type="EMBL" id="OUP18557.1"/>
    </source>
</evidence>
<comment type="subcellular location">
    <subcellularLocation>
        <location evidence="1 7">Cell outer membrane</location>
        <topology evidence="1 7">Multi-pass membrane protein</topology>
    </subcellularLocation>
</comment>
<dbReference type="FunFam" id="2.60.40.1120:FF:000003">
    <property type="entry name" value="Outer membrane protein Omp121"/>
    <property type="match status" value="1"/>
</dbReference>
<feature type="domain" description="Secretin/TonB short N-terminal" evidence="9">
    <location>
        <begin position="49"/>
        <end position="100"/>
    </location>
</feature>
<feature type="chain" id="PRO_5013300111" evidence="8">
    <location>
        <begin position="18"/>
        <end position="1099"/>
    </location>
</feature>
<evidence type="ECO:0000256" key="3">
    <source>
        <dbReference type="ARBA" id="ARBA00022452"/>
    </source>
</evidence>
<dbReference type="SUPFAM" id="SSF49464">
    <property type="entry name" value="Carboxypeptidase regulatory domain-like"/>
    <property type="match status" value="1"/>
</dbReference>
<dbReference type="InterPro" id="IPR023996">
    <property type="entry name" value="TonB-dep_OMP_SusC/RagA"/>
</dbReference>
<evidence type="ECO:0000259" key="9">
    <source>
        <dbReference type="SMART" id="SM00965"/>
    </source>
</evidence>
<dbReference type="EMBL" id="NFJX01000009">
    <property type="protein sequence ID" value="OUP18557.1"/>
    <property type="molecule type" value="Genomic_DNA"/>
</dbReference>
<dbReference type="InterPro" id="IPR037066">
    <property type="entry name" value="Plug_dom_sf"/>
</dbReference>
<dbReference type="InterPro" id="IPR011662">
    <property type="entry name" value="Secretin/TonB_short_N"/>
</dbReference>
<dbReference type="NCBIfam" id="TIGR04056">
    <property type="entry name" value="OMP_RagA_SusC"/>
    <property type="match status" value="1"/>
</dbReference>
<dbReference type="Proteomes" id="UP000195950">
    <property type="component" value="Unassembled WGS sequence"/>
</dbReference>
<keyword evidence="6 7" id="KW-0998">Cell outer membrane</keyword>
<dbReference type="Pfam" id="PF07715">
    <property type="entry name" value="Plug"/>
    <property type="match status" value="1"/>
</dbReference>
<name>A0A1Y4IE19_PARDI</name>
<evidence type="ECO:0000256" key="5">
    <source>
        <dbReference type="ARBA" id="ARBA00023136"/>
    </source>
</evidence>
<proteinExistence type="inferred from homology"/>
<dbReference type="Pfam" id="PF13715">
    <property type="entry name" value="CarbopepD_reg_2"/>
    <property type="match status" value="1"/>
</dbReference>
<dbReference type="InterPro" id="IPR008969">
    <property type="entry name" value="CarboxyPept-like_regulatory"/>
</dbReference>
<dbReference type="Gene3D" id="2.40.170.20">
    <property type="entry name" value="TonB-dependent receptor, beta-barrel domain"/>
    <property type="match status" value="1"/>
</dbReference>
<organism evidence="10 11">
    <name type="scientific">Parabacteroides distasonis</name>
    <dbReference type="NCBI Taxonomy" id="823"/>
    <lineage>
        <taxon>Bacteria</taxon>
        <taxon>Pseudomonadati</taxon>
        <taxon>Bacteroidota</taxon>
        <taxon>Bacteroidia</taxon>
        <taxon>Bacteroidales</taxon>
        <taxon>Tannerellaceae</taxon>
        <taxon>Parabacteroides</taxon>
    </lineage>
</organism>
<evidence type="ECO:0000256" key="2">
    <source>
        <dbReference type="ARBA" id="ARBA00022448"/>
    </source>
</evidence>
<keyword evidence="5 7" id="KW-0472">Membrane</keyword>
<dbReference type="AlphaFoldDB" id="A0A1Y4IE19"/>
<dbReference type="Gene3D" id="2.170.130.10">
    <property type="entry name" value="TonB-dependent receptor, plug domain"/>
    <property type="match status" value="1"/>
</dbReference>
<evidence type="ECO:0000256" key="4">
    <source>
        <dbReference type="ARBA" id="ARBA00022692"/>
    </source>
</evidence>
<feature type="signal peptide" evidence="8">
    <location>
        <begin position="1"/>
        <end position="17"/>
    </location>
</feature>
<dbReference type="NCBIfam" id="TIGR04057">
    <property type="entry name" value="SusC_RagA_signa"/>
    <property type="match status" value="1"/>
</dbReference>
<keyword evidence="2 7" id="KW-0813">Transport</keyword>
<evidence type="ECO:0000256" key="7">
    <source>
        <dbReference type="PROSITE-ProRule" id="PRU01360"/>
    </source>
</evidence>
<keyword evidence="4 7" id="KW-0812">Transmembrane</keyword>
<dbReference type="InterPro" id="IPR023997">
    <property type="entry name" value="TonB-dep_OMP_SusC/RagA_CS"/>
</dbReference>
<dbReference type="InterPro" id="IPR039426">
    <property type="entry name" value="TonB-dep_rcpt-like"/>
</dbReference>
<dbReference type="PROSITE" id="PS52016">
    <property type="entry name" value="TONB_DEPENDENT_REC_3"/>
    <property type="match status" value="1"/>
</dbReference>
<sequence>MRLSVFLILVSIFSIHATVSNSQNVRITITEKTLSLDKLIHEIEKQTDYLFVYGENDIDLQQKVNVDAHNKTVSEVLDNILINKGITYELVKNYISLRKADISKSETQQNKKISGVITDANREPIIGANVIEEGSTNGTITDTEGKFSLSVSNASTLVISYIGYTSKTIPVKNQTVFNIQLAEDVESLGEVVVTALGIKREEKALGYAVQKVNASSLTSAKSIDIGTSLTGKVAGLNVKNSTEFNSSPDLKLRGETPLLIIDGIPYSNMSLNDVASDDIESIDVLKGATASALYGARGSTGAIMITTKRGSKEEGINVDINSNTMFFAGYLAFPKVQTSYSRGSGGKYNDSGYIWGDRMDIGRTAIQYDPKTYQWREMELVSKGKDNFKNFLQFSTITNNNISFSQKGKYGSFRTSLTHVYNKGQYPNQKLNKITYSIGGEMNYKNFKLEGTASYNKRVSSNNNGAGYGGSYIYDLVIWGGAEYDLREYKDYWIEGKENEQQNWYDYNYYDNPYFKANEIIDAYDTDKLNVFLNSSYQITPWLKAMLRGGFDFYSDKEEWRNAMSANYAWHKNGSYGIIRHSGYSINTDAMLMADKTWGKFNLNALAGGNIYYWSDDKMDSRTCGGLTVPGFYSLKASVDPVNAMSELKRKRVNSLYSKLSLSWNSTYFLDVTGRNDWSSTLSRESRSYFYPSVAGSVVLSELIPLPKIWNFWKIRGSWTTSKQDASVYANNNVYSVSTNVWDGLATAAFPSALIGGNVRPQKSMVYEVGTAMNFFHNRLYADFAYFRKLESDFIVNGGVSGTTGFSSVQTNSKEERLRQGFELTIGGTPVKTNDFQWDILTNWGHDRYTYHKLDPDYSSKKAWVKEGARWDWYEDNDWDRDPDGNIIHNGGYPVKQNFKTKIGHTGPDLVWGITNTLKYKNLTLSFTLDGRVGGISYSTTQQMLWNSGQHVDSDNQWRHEEVVNGNKTFVGNGVKVISGSVERDPDGNIINDTRVFAPNDVKVAYEGYIMTYNDAVSNHCRQNILEQTFFKLRDLTFTYDIPKTLCGKIGMKSSSISLTGQNLFLWAKEYKYADPDVGSDNLNAPSQRYVGINLKANF</sequence>
<protein>
    <submittedName>
        <fullName evidence="10">SusC/RagA family protein</fullName>
    </submittedName>
</protein>